<feature type="region of interest" description="Disordered" evidence="1">
    <location>
        <begin position="35"/>
        <end position="83"/>
    </location>
</feature>
<dbReference type="VEuPathDB" id="ToxoDB:EMH_0082180"/>
<organism evidence="4 5">
    <name type="scientific">Eimeria mitis</name>
    <dbReference type="NCBI Taxonomy" id="44415"/>
    <lineage>
        <taxon>Eukaryota</taxon>
        <taxon>Sar</taxon>
        <taxon>Alveolata</taxon>
        <taxon>Apicomplexa</taxon>
        <taxon>Conoidasida</taxon>
        <taxon>Coccidia</taxon>
        <taxon>Eucoccidiorida</taxon>
        <taxon>Eimeriorina</taxon>
        <taxon>Eimeriidae</taxon>
        <taxon>Eimeria</taxon>
    </lineage>
</organism>
<feature type="compositionally biased region" description="Low complexity" evidence="1">
    <location>
        <begin position="36"/>
        <end position="63"/>
    </location>
</feature>
<gene>
    <name evidence="3" type="ORF">EMH_0028720</name>
    <name evidence="4" type="ORF">EMH_0082180</name>
</gene>
<feature type="signal peptide" evidence="2">
    <location>
        <begin position="1"/>
        <end position="26"/>
    </location>
</feature>
<reference evidence="4" key="1">
    <citation type="submission" date="2013-10" db="EMBL/GenBank/DDBJ databases">
        <title>Genomic analysis of the causative agents of coccidiosis in chickens.</title>
        <authorList>
            <person name="Reid A.J."/>
            <person name="Blake D."/>
            <person name="Billington K."/>
            <person name="Browne H."/>
            <person name="Dunn M."/>
            <person name="Hung S."/>
            <person name="Kawahara F."/>
            <person name="Miranda-Saavedra D."/>
            <person name="Mourier T."/>
            <person name="Nagra H."/>
            <person name="Otto T.D."/>
            <person name="Rawlings N."/>
            <person name="Sanchez A."/>
            <person name="Sanders M."/>
            <person name="Subramaniam C."/>
            <person name="Tay Y."/>
            <person name="Dear P."/>
            <person name="Doerig C."/>
            <person name="Gruber A."/>
            <person name="Parkinson J."/>
            <person name="Shirley M."/>
            <person name="Wan K.L."/>
            <person name="Berriman M."/>
            <person name="Tomley F."/>
            <person name="Pain A."/>
        </authorList>
    </citation>
    <scope>NUCLEOTIDE SEQUENCE [LARGE SCALE GENOMIC DNA]</scope>
    <source>
        <strain evidence="4">Houghton</strain>
    </source>
</reference>
<dbReference type="EMBL" id="HG685154">
    <property type="protein sequence ID" value="CDJ33375.1"/>
    <property type="molecule type" value="Genomic_DNA"/>
</dbReference>
<keyword evidence="2" id="KW-0732">Signal</keyword>
<evidence type="ECO:0000256" key="1">
    <source>
        <dbReference type="SAM" id="MobiDB-lite"/>
    </source>
</evidence>
<keyword evidence="5" id="KW-1185">Reference proteome</keyword>
<dbReference type="AlphaFoldDB" id="U6K5W4"/>
<dbReference type="VEuPathDB" id="ToxoDB:EMH_0028720"/>
<evidence type="ECO:0000313" key="5">
    <source>
        <dbReference type="Proteomes" id="UP000030744"/>
    </source>
</evidence>
<dbReference type="RefSeq" id="XP_013355939.1">
    <property type="nucleotide sequence ID" value="XM_013500485.1"/>
</dbReference>
<name>U6K5W4_9EIME</name>
<protein>
    <submittedName>
        <fullName evidence="4">Uncharacterized protein</fullName>
    </submittedName>
</protein>
<dbReference type="RefSeq" id="XP_013349641.1">
    <property type="nucleotide sequence ID" value="XM_013494187.1"/>
</dbReference>
<sequence>MVSPFVSFVSYCLLLLLLVLSPFLQAAEGGADPADDPFALLLSPSPQQQQQQQQQQQLQQLQQHVKSAPSAASGDSMDLQGLFEAPTGDAGVGSLRLDSAGNLVVADGPKEAFCCRHV</sequence>
<evidence type="ECO:0000256" key="2">
    <source>
        <dbReference type="SAM" id="SignalP"/>
    </source>
</evidence>
<dbReference type="GeneID" id="25382615"/>
<dbReference type="EMBL" id="HG678829">
    <property type="protein sequence ID" value="CDJ27063.1"/>
    <property type="molecule type" value="Genomic_DNA"/>
</dbReference>
<dbReference type="GeneID" id="25377722"/>
<feature type="chain" id="PRO_5007731722" evidence="2">
    <location>
        <begin position="27"/>
        <end position="118"/>
    </location>
</feature>
<evidence type="ECO:0000313" key="3">
    <source>
        <dbReference type="EMBL" id="CDJ27063.1"/>
    </source>
</evidence>
<reference evidence="4" key="2">
    <citation type="submission" date="2013-10" db="EMBL/GenBank/DDBJ databases">
        <authorList>
            <person name="Aslett M."/>
        </authorList>
    </citation>
    <scope>NUCLEOTIDE SEQUENCE [LARGE SCALE GENOMIC DNA]</scope>
    <source>
        <strain evidence="4">Houghton</strain>
    </source>
</reference>
<evidence type="ECO:0000313" key="4">
    <source>
        <dbReference type="EMBL" id="CDJ33375.1"/>
    </source>
</evidence>
<dbReference type="Proteomes" id="UP000030744">
    <property type="component" value="Unassembled WGS sequence"/>
</dbReference>
<proteinExistence type="predicted"/>
<accession>U6K5W4</accession>